<dbReference type="WBParaSite" id="HPBE_0002300301-mRNA-1">
    <property type="protein sequence ID" value="HPBE_0002300301-mRNA-1"/>
    <property type="gene ID" value="HPBE_0002300301"/>
</dbReference>
<organism evidence="1 2">
    <name type="scientific">Heligmosomoides polygyrus</name>
    <name type="common">Parasitic roundworm</name>
    <dbReference type="NCBI Taxonomy" id="6339"/>
    <lineage>
        <taxon>Eukaryota</taxon>
        <taxon>Metazoa</taxon>
        <taxon>Ecdysozoa</taxon>
        <taxon>Nematoda</taxon>
        <taxon>Chromadorea</taxon>
        <taxon>Rhabditida</taxon>
        <taxon>Rhabditina</taxon>
        <taxon>Rhabditomorpha</taxon>
        <taxon>Strongyloidea</taxon>
        <taxon>Heligmosomidae</taxon>
        <taxon>Heligmosomoides</taxon>
    </lineage>
</organism>
<accession>A0A183GJZ1</accession>
<dbReference type="Proteomes" id="UP000050761">
    <property type="component" value="Unassembled WGS sequence"/>
</dbReference>
<proteinExistence type="predicted"/>
<name>A0A183GJZ1_HELPZ</name>
<evidence type="ECO:0000313" key="2">
    <source>
        <dbReference type="WBParaSite" id="HPBE_0002300301-mRNA-1"/>
    </source>
</evidence>
<reference evidence="2" key="1">
    <citation type="submission" date="2019-09" db="UniProtKB">
        <authorList>
            <consortium name="WormBaseParasite"/>
        </authorList>
    </citation>
    <scope>IDENTIFICATION</scope>
</reference>
<sequence>LTAGVSSVIRRVFKLLSSSSLTKVRRVFTPLLAKEKNPLLSEGLRLFLSVNFPDSEVYTKLEESFLAD</sequence>
<evidence type="ECO:0000313" key="1">
    <source>
        <dbReference type="Proteomes" id="UP000050761"/>
    </source>
</evidence>
<dbReference type="AlphaFoldDB" id="A0A183GJZ1"/>
<keyword evidence="1" id="KW-1185">Reference proteome</keyword>
<protein>
    <submittedName>
        <fullName evidence="2">Ras-GAP domain-containing protein</fullName>
    </submittedName>
</protein>